<dbReference type="PANTHER" id="PTHR23502:SF151">
    <property type="entry name" value="MAJOR FACILITATOR SUPERFAMILY (MFS) PROFILE DOMAIN-CONTAINING PROTEIN"/>
    <property type="match status" value="1"/>
</dbReference>
<keyword evidence="5 7" id="KW-0472">Membrane</keyword>
<feature type="transmembrane region" description="Helical" evidence="7">
    <location>
        <begin position="304"/>
        <end position="329"/>
    </location>
</feature>
<evidence type="ECO:0000313" key="10">
    <source>
        <dbReference type="Proteomes" id="UP000191518"/>
    </source>
</evidence>
<feature type="region of interest" description="Disordered" evidence="6">
    <location>
        <begin position="1"/>
        <end position="30"/>
    </location>
</feature>
<feature type="transmembrane region" description="Helical" evidence="7">
    <location>
        <begin position="189"/>
        <end position="207"/>
    </location>
</feature>
<keyword evidence="10" id="KW-1185">Reference proteome</keyword>
<comment type="caution">
    <text evidence="9">The sequence shown here is derived from an EMBL/GenBank/DDBJ whole genome shotgun (WGS) entry which is preliminary data.</text>
</comment>
<evidence type="ECO:0000256" key="3">
    <source>
        <dbReference type="ARBA" id="ARBA00022692"/>
    </source>
</evidence>
<organism evidence="9 10">
    <name type="scientific">Penicillium vulpinum</name>
    <dbReference type="NCBI Taxonomy" id="29845"/>
    <lineage>
        <taxon>Eukaryota</taxon>
        <taxon>Fungi</taxon>
        <taxon>Dikarya</taxon>
        <taxon>Ascomycota</taxon>
        <taxon>Pezizomycotina</taxon>
        <taxon>Eurotiomycetes</taxon>
        <taxon>Eurotiomycetidae</taxon>
        <taxon>Eurotiales</taxon>
        <taxon>Aspergillaceae</taxon>
        <taxon>Penicillium</taxon>
    </lineage>
</organism>
<proteinExistence type="predicted"/>
<comment type="subcellular location">
    <subcellularLocation>
        <location evidence="1">Membrane</location>
        <topology evidence="1">Multi-pass membrane protein</topology>
    </subcellularLocation>
</comment>
<dbReference type="PROSITE" id="PS50850">
    <property type="entry name" value="MFS"/>
    <property type="match status" value="1"/>
</dbReference>
<evidence type="ECO:0000256" key="4">
    <source>
        <dbReference type="ARBA" id="ARBA00022989"/>
    </source>
</evidence>
<dbReference type="EMBL" id="MDYP01000013">
    <property type="protein sequence ID" value="OQE07498.1"/>
    <property type="molecule type" value="Genomic_DNA"/>
</dbReference>
<feature type="transmembrane region" description="Helical" evidence="7">
    <location>
        <begin position="397"/>
        <end position="415"/>
    </location>
</feature>
<feature type="transmembrane region" description="Helical" evidence="7">
    <location>
        <begin position="101"/>
        <end position="119"/>
    </location>
</feature>
<keyword evidence="3 7" id="KW-0812">Transmembrane</keyword>
<dbReference type="Proteomes" id="UP000191518">
    <property type="component" value="Unassembled WGS sequence"/>
</dbReference>
<dbReference type="Pfam" id="PF07690">
    <property type="entry name" value="MFS_1"/>
    <property type="match status" value="1"/>
</dbReference>
<feature type="transmembrane region" description="Helical" evidence="7">
    <location>
        <begin position="219"/>
        <end position="239"/>
    </location>
</feature>
<evidence type="ECO:0000256" key="1">
    <source>
        <dbReference type="ARBA" id="ARBA00004141"/>
    </source>
</evidence>
<evidence type="ECO:0000256" key="7">
    <source>
        <dbReference type="SAM" id="Phobius"/>
    </source>
</evidence>
<feature type="transmembrane region" description="Helical" evidence="7">
    <location>
        <begin position="421"/>
        <end position="447"/>
    </location>
</feature>
<dbReference type="InterPro" id="IPR036259">
    <property type="entry name" value="MFS_trans_sf"/>
</dbReference>
<keyword evidence="2" id="KW-0813">Transport</keyword>
<feature type="transmembrane region" description="Helical" evidence="7">
    <location>
        <begin position="154"/>
        <end position="177"/>
    </location>
</feature>
<accession>A0A1V6S0W3</accession>
<dbReference type="GO" id="GO:0005886">
    <property type="term" value="C:plasma membrane"/>
    <property type="evidence" value="ECO:0007669"/>
    <property type="project" value="TreeGrafter"/>
</dbReference>
<evidence type="ECO:0000256" key="6">
    <source>
        <dbReference type="SAM" id="MobiDB-lite"/>
    </source>
</evidence>
<dbReference type="STRING" id="29845.A0A1V6S0W3"/>
<feature type="compositionally biased region" description="Polar residues" evidence="6">
    <location>
        <begin position="18"/>
        <end position="30"/>
    </location>
</feature>
<reference evidence="10" key="1">
    <citation type="journal article" date="2017" name="Nat. Microbiol.">
        <title>Global analysis of biosynthetic gene clusters reveals vast potential of secondary metabolite production in Penicillium species.</title>
        <authorList>
            <person name="Nielsen J.C."/>
            <person name="Grijseels S."/>
            <person name="Prigent S."/>
            <person name="Ji B."/>
            <person name="Dainat J."/>
            <person name="Nielsen K.F."/>
            <person name="Frisvad J.C."/>
            <person name="Workman M."/>
            <person name="Nielsen J."/>
        </authorList>
    </citation>
    <scope>NUCLEOTIDE SEQUENCE [LARGE SCALE GENOMIC DNA]</scope>
    <source>
        <strain evidence="10">IBT 29486</strain>
    </source>
</reference>
<evidence type="ECO:0000256" key="2">
    <source>
        <dbReference type="ARBA" id="ARBA00022448"/>
    </source>
</evidence>
<name>A0A1V6S0W3_9EURO</name>
<feature type="domain" description="Major facilitator superfamily (MFS) profile" evidence="8">
    <location>
        <begin position="65"/>
        <end position="452"/>
    </location>
</feature>
<dbReference type="GO" id="GO:0022857">
    <property type="term" value="F:transmembrane transporter activity"/>
    <property type="evidence" value="ECO:0007669"/>
    <property type="project" value="InterPro"/>
</dbReference>
<keyword evidence="4 7" id="KW-1133">Transmembrane helix</keyword>
<evidence type="ECO:0000313" key="9">
    <source>
        <dbReference type="EMBL" id="OQE07498.1"/>
    </source>
</evidence>
<evidence type="ECO:0000259" key="8">
    <source>
        <dbReference type="PROSITE" id="PS50850"/>
    </source>
</evidence>
<feature type="transmembrane region" description="Helical" evidence="7">
    <location>
        <begin position="64"/>
        <end position="89"/>
    </location>
</feature>
<dbReference type="FunFam" id="1.20.1720.10:FF:000009">
    <property type="entry name" value="MFS multidrug transporter"/>
    <property type="match status" value="1"/>
</dbReference>
<gene>
    <name evidence="9" type="ORF">PENVUL_c013G05728</name>
</gene>
<feature type="transmembrane region" description="Helical" evidence="7">
    <location>
        <begin position="341"/>
        <end position="358"/>
    </location>
</feature>
<dbReference type="SUPFAM" id="SSF103473">
    <property type="entry name" value="MFS general substrate transporter"/>
    <property type="match status" value="1"/>
</dbReference>
<dbReference type="AlphaFoldDB" id="A0A1V6S0W3"/>
<dbReference type="PANTHER" id="PTHR23502">
    <property type="entry name" value="MAJOR FACILITATOR SUPERFAMILY"/>
    <property type="match status" value="1"/>
</dbReference>
<dbReference type="InterPro" id="IPR011701">
    <property type="entry name" value="MFS"/>
</dbReference>
<dbReference type="Gene3D" id="1.20.1250.20">
    <property type="entry name" value="MFS general substrate transporter like domains"/>
    <property type="match status" value="1"/>
</dbReference>
<protein>
    <recommendedName>
        <fullName evidence="8">Major facilitator superfamily (MFS) profile domain-containing protein</fullName>
    </recommendedName>
</protein>
<dbReference type="InterPro" id="IPR020846">
    <property type="entry name" value="MFS_dom"/>
</dbReference>
<evidence type="ECO:0000256" key="5">
    <source>
        <dbReference type="ARBA" id="ARBA00023136"/>
    </source>
</evidence>
<feature type="transmembrane region" description="Helical" evidence="7">
    <location>
        <begin position="131"/>
        <end position="148"/>
    </location>
</feature>
<sequence>MGTEETTSEHTTKSSTENAPQNVYPSTPTGFLQHNSEVLLPSKEADSEPRQEAYSVFTKREKHIAVFLITFAATFSPLSSFIFFPAINALSVSLNVSVEKINLTVTSYMIVAGLAPAIVGDMADMTGRRNVYLLTMFIYAVANIGLGVQNSWIALFLLRMMQSAGGAATIAMGYGVISDIASPSERGGYVGMVLLGPNIATAIGPILGGGLSEGPGWRWIFWVPAIASGICILLIALFLPETSRSIVGNGSRNISALYRPIFRYDKSRKFTLQPALNGEETTRRNFRIPNPLATLKILASRDSLLITAIYGIYYMNFSCLQGSLSTLFIDIYKFSELKAGLVYLPFGIGSCIGAYCSGKIMNRDYRLTARAHNIVIDTTHGDDLTTFPIEKARFRSIWYSICATGISTAGYGWALQSRSHIAVPLVLQFIIGFAIAITFNASFRYFIYVASP</sequence>